<proteinExistence type="predicted"/>
<evidence type="ECO:0000313" key="1">
    <source>
        <dbReference type="EMBL" id="MCC9631849.1"/>
    </source>
</evidence>
<keyword evidence="2" id="KW-1185">Reference proteome</keyword>
<accession>A0A9X1MUI3</accession>
<dbReference type="EMBL" id="JAJKFT010000010">
    <property type="protein sequence ID" value="MCC9631849.1"/>
    <property type="molecule type" value="Genomic_DNA"/>
</dbReference>
<protein>
    <submittedName>
        <fullName evidence="1">Uncharacterized protein</fullName>
    </submittedName>
</protein>
<reference evidence="1" key="1">
    <citation type="submission" date="2021-11" db="EMBL/GenBank/DDBJ databases">
        <title>Genome sequence.</title>
        <authorList>
            <person name="Sun Q."/>
        </authorList>
    </citation>
    <scope>NUCLEOTIDE SEQUENCE</scope>
    <source>
        <strain evidence="1">JC732</strain>
    </source>
</reference>
<name>A0A9X1MUI3_9BACT</name>
<organism evidence="1 2">
    <name type="scientific">Blastopirellula sediminis</name>
    <dbReference type="NCBI Taxonomy" id="2894196"/>
    <lineage>
        <taxon>Bacteria</taxon>
        <taxon>Pseudomonadati</taxon>
        <taxon>Planctomycetota</taxon>
        <taxon>Planctomycetia</taxon>
        <taxon>Pirellulales</taxon>
        <taxon>Pirellulaceae</taxon>
        <taxon>Blastopirellula</taxon>
    </lineage>
</organism>
<dbReference type="Proteomes" id="UP001139103">
    <property type="component" value="Unassembled WGS sequence"/>
</dbReference>
<evidence type="ECO:0000313" key="2">
    <source>
        <dbReference type="Proteomes" id="UP001139103"/>
    </source>
</evidence>
<comment type="caution">
    <text evidence="1">The sequence shown here is derived from an EMBL/GenBank/DDBJ whole genome shotgun (WGS) entry which is preliminary data.</text>
</comment>
<gene>
    <name evidence="1" type="ORF">LOC68_25925</name>
</gene>
<dbReference type="AlphaFoldDB" id="A0A9X1MUI3"/>
<sequence>MQNAVASGAFASQEDALKHALELLAVEQQAPAQSGSADRAARFRAWAEGHSPANHFVDDSRESIY</sequence>